<dbReference type="InterPro" id="IPR014721">
    <property type="entry name" value="Ribsml_uS5_D2-typ_fold_subgr"/>
</dbReference>
<comment type="catalytic activity">
    <reaction evidence="6">
        <text>Endonucleolytic cleavage of RNA, removing 5'-extranucleotides from tRNA precursor.</text>
        <dbReference type="EC" id="3.1.26.5"/>
    </reaction>
</comment>
<evidence type="ECO:0000256" key="3">
    <source>
        <dbReference type="ARBA" id="ARBA00022759"/>
    </source>
</evidence>
<organism evidence="8 9">
    <name type="scientific">Winogradskyella arenosi</name>
    <dbReference type="NCBI Taxonomy" id="533325"/>
    <lineage>
        <taxon>Bacteria</taxon>
        <taxon>Pseudomonadati</taxon>
        <taxon>Bacteroidota</taxon>
        <taxon>Flavobacteriia</taxon>
        <taxon>Flavobacteriales</taxon>
        <taxon>Flavobacteriaceae</taxon>
        <taxon>Winogradskyella</taxon>
    </lineage>
</organism>
<dbReference type="GO" id="GO:0004526">
    <property type="term" value="F:ribonuclease P activity"/>
    <property type="evidence" value="ECO:0007669"/>
    <property type="project" value="UniProtKB-UniRule"/>
</dbReference>
<proteinExistence type="inferred from homology"/>
<evidence type="ECO:0000256" key="4">
    <source>
        <dbReference type="ARBA" id="ARBA00022801"/>
    </source>
</evidence>
<name>A0A368ZLZ7_9FLAO</name>
<keyword evidence="1 6" id="KW-0819">tRNA processing</keyword>
<keyword evidence="3 6" id="KW-0255">Endonuclease</keyword>
<evidence type="ECO:0000256" key="6">
    <source>
        <dbReference type="HAMAP-Rule" id="MF_00227"/>
    </source>
</evidence>
<comment type="similarity">
    <text evidence="6">Belongs to the RnpA family.</text>
</comment>
<evidence type="ECO:0000256" key="2">
    <source>
        <dbReference type="ARBA" id="ARBA00022722"/>
    </source>
</evidence>
<keyword evidence="9" id="KW-1185">Reference proteome</keyword>
<dbReference type="InterPro" id="IPR020568">
    <property type="entry name" value="Ribosomal_Su5_D2-typ_SF"/>
</dbReference>
<evidence type="ECO:0000256" key="7">
    <source>
        <dbReference type="NCBIfam" id="TIGR00188"/>
    </source>
</evidence>
<evidence type="ECO:0000313" key="9">
    <source>
        <dbReference type="Proteomes" id="UP000253436"/>
    </source>
</evidence>
<evidence type="ECO:0000313" key="8">
    <source>
        <dbReference type="EMBL" id="RCW93606.1"/>
    </source>
</evidence>
<dbReference type="GO" id="GO:0030677">
    <property type="term" value="C:ribonuclease P complex"/>
    <property type="evidence" value="ECO:0007669"/>
    <property type="project" value="TreeGrafter"/>
</dbReference>
<sequence length="136" mass="15895">MSFKYTKKDKLKSKKLIDQLFTEGKAVTAYPLRLVYLKTEFEDGSQLKTGVSVSKRLHKTAVARNQIKRLLREVYRLNKPQYFNTNSHSYAFMILYLSKDATTFDKLNKSIQQLFKKFLLKNEPLIETSESNTSET</sequence>
<dbReference type="HAMAP" id="MF_00227">
    <property type="entry name" value="RNase_P"/>
    <property type="match status" value="1"/>
</dbReference>
<dbReference type="PANTHER" id="PTHR33992">
    <property type="entry name" value="RIBONUCLEASE P PROTEIN COMPONENT"/>
    <property type="match status" value="1"/>
</dbReference>
<evidence type="ECO:0000256" key="5">
    <source>
        <dbReference type="ARBA" id="ARBA00022884"/>
    </source>
</evidence>
<dbReference type="OrthoDB" id="1524972at2"/>
<dbReference type="EC" id="3.1.26.5" evidence="6 7"/>
<dbReference type="GO" id="GO:0000049">
    <property type="term" value="F:tRNA binding"/>
    <property type="evidence" value="ECO:0007669"/>
    <property type="project" value="UniProtKB-UniRule"/>
</dbReference>
<protein>
    <recommendedName>
        <fullName evidence="6 7">Ribonuclease P protein component</fullName>
        <shortName evidence="6">RNase P protein</shortName>
        <shortName evidence="6">RNaseP protein</shortName>
        <ecNumber evidence="6 7">3.1.26.5</ecNumber>
    </recommendedName>
    <alternativeName>
        <fullName evidence="6">Protein C5</fullName>
    </alternativeName>
</protein>
<dbReference type="AlphaFoldDB" id="A0A368ZLZ7"/>
<keyword evidence="2 6" id="KW-0540">Nuclease</keyword>
<comment type="subunit">
    <text evidence="6">Consists of a catalytic RNA component (M1 or rnpB) and a protein subunit.</text>
</comment>
<dbReference type="EMBL" id="QPJO01000001">
    <property type="protein sequence ID" value="RCW93606.1"/>
    <property type="molecule type" value="Genomic_DNA"/>
</dbReference>
<accession>A0A368ZLZ7</accession>
<dbReference type="Gene3D" id="3.30.230.10">
    <property type="match status" value="1"/>
</dbReference>
<dbReference type="RefSeq" id="WP_114308119.1">
    <property type="nucleotide sequence ID" value="NZ_QPJO01000001.1"/>
</dbReference>
<dbReference type="NCBIfam" id="TIGR00188">
    <property type="entry name" value="rnpA"/>
    <property type="match status" value="1"/>
</dbReference>
<dbReference type="Proteomes" id="UP000253436">
    <property type="component" value="Unassembled WGS sequence"/>
</dbReference>
<dbReference type="GO" id="GO:0001682">
    <property type="term" value="P:tRNA 5'-leader removal"/>
    <property type="evidence" value="ECO:0007669"/>
    <property type="project" value="UniProtKB-UniRule"/>
</dbReference>
<dbReference type="SUPFAM" id="SSF54211">
    <property type="entry name" value="Ribosomal protein S5 domain 2-like"/>
    <property type="match status" value="1"/>
</dbReference>
<dbReference type="GO" id="GO:0042781">
    <property type="term" value="F:3'-tRNA processing endoribonuclease activity"/>
    <property type="evidence" value="ECO:0007669"/>
    <property type="project" value="TreeGrafter"/>
</dbReference>
<comment type="function">
    <text evidence="6">RNaseP catalyzes the removal of the 5'-leader sequence from pre-tRNA to produce the mature 5'-terminus. It can also cleave other RNA substrates such as 4.5S RNA. The protein component plays an auxiliary but essential role in vivo by binding to the 5'-leader sequence and broadening the substrate specificity of the ribozyme.</text>
</comment>
<reference evidence="8 9" key="1">
    <citation type="submission" date="2018-07" db="EMBL/GenBank/DDBJ databases">
        <title>Genomic Encyclopedia of Type Strains, Phase III (KMG-III): the genomes of soil and plant-associated and newly described type strains.</title>
        <authorList>
            <person name="Whitman W."/>
        </authorList>
    </citation>
    <scope>NUCLEOTIDE SEQUENCE [LARGE SCALE GENOMIC DNA]</scope>
    <source>
        <strain evidence="8 9">CECT 7958</strain>
    </source>
</reference>
<dbReference type="InterPro" id="IPR000100">
    <property type="entry name" value="RNase_P"/>
</dbReference>
<dbReference type="Pfam" id="PF00825">
    <property type="entry name" value="Ribonuclease_P"/>
    <property type="match status" value="1"/>
</dbReference>
<comment type="caution">
    <text evidence="8">The sequence shown here is derived from an EMBL/GenBank/DDBJ whole genome shotgun (WGS) entry which is preliminary data.</text>
</comment>
<keyword evidence="4 6" id="KW-0378">Hydrolase</keyword>
<keyword evidence="5 6" id="KW-0694">RNA-binding</keyword>
<dbReference type="PANTHER" id="PTHR33992:SF1">
    <property type="entry name" value="RIBONUCLEASE P PROTEIN COMPONENT"/>
    <property type="match status" value="1"/>
</dbReference>
<gene>
    <name evidence="6" type="primary">rnpA</name>
    <name evidence="8" type="ORF">DFQ08_101402</name>
</gene>
<evidence type="ECO:0000256" key="1">
    <source>
        <dbReference type="ARBA" id="ARBA00022694"/>
    </source>
</evidence>